<gene>
    <name evidence="1" type="ordered locus">VIT_18s0001g07390</name>
</gene>
<dbReference type="EMBL" id="FN595227">
    <property type="protein sequence ID" value="CBI19255.3"/>
    <property type="molecule type" value="Genomic_DNA"/>
</dbReference>
<reference evidence="2" key="1">
    <citation type="journal article" date="2007" name="Nature">
        <title>The grapevine genome sequence suggests ancestral hexaploidization in major angiosperm phyla.</title>
        <authorList>
            <consortium name="The French-Italian Public Consortium for Grapevine Genome Characterization."/>
            <person name="Jaillon O."/>
            <person name="Aury J.-M."/>
            <person name="Noel B."/>
            <person name="Policriti A."/>
            <person name="Clepet C."/>
            <person name="Casagrande A."/>
            <person name="Choisne N."/>
            <person name="Aubourg S."/>
            <person name="Vitulo N."/>
            <person name="Jubin C."/>
            <person name="Vezzi A."/>
            <person name="Legeai F."/>
            <person name="Hugueney P."/>
            <person name="Dasilva C."/>
            <person name="Horner D."/>
            <person name="Mica E."/>
            <person name="Jublot D."/>
            <person name="Poulain J."/>
            <person name="Bruyere C."/>
            <person name="Billault A."/>
            <person name="Segurens B."/>
            <person name="Gouyvenoux M."/>
            <person name="Ugarte E."/>
            <person name="Cattonaro F."/>
            <person name="Anthouard V."/>
            <person name="Vico V."/>
            <person name="Del Fabbro C."/>
            <person name="Alaux M."/>
            <person name="Di Gaspero G."/>
            <person name="Dumas V."/>
            <person name="Felice N."/>
            <person name="Paillard S."/>
            <person name="Juman I."/>
            <person name="Moroldo M."/>
            <person name="Scalabrin S."/>
            <person name="Canaguier A."/>
            <person name="Le Clainche I."/>
            <person name="Malacrida G."/>
            <person name="Durand E."/>
            <person name="Pesole G."/>
            <person name="Laucou V."/>
            <person name="Chatelet P."/>
            <person name="Merdinoglu D."/>
            <person name="Delledonne M."/>
            <person name="Pezzotti M."/>
            <person name="Lecharny A."/>
            <person name="Scarpelli C."/>
            <person name="Artiguenave F."/>
            <person name="Pe M.E."/>
            <person name="Valle G."/>
            <person name="Morgante M."/>
            <person name="Caboche M."/>
            <person name="Adam-Blondon A.-F."/>
            <person name="Weissenbach J."/>
            <person name="Quetier F."/>
            <person name="Wincker P."/>
        </authorList>
    </citation>
    <scope>NUCLEOTIDE SEQUENCE [LARGE SCALE GENOMIC DNA]</scope>
    <source>
        <strain evidence="2">cv. Pinot noir / PN40024</strain>
    </source>
</reference>
<dbReference type="HOGENOM" id="CLU_2517198_0_0_1"/>
<keyword evidence="2" id="KW-1185">Reference proteome</keyword>
<proteinExistence type="predicted"/>
<name>E0CRV1_VITVI</name>
<dbReference type="Proteomes" id="UP000009183">
    <property type="component" value="Chromosome 18"/>
</dbReference>
<sequence length="85" mass="9780">MERFATAHGYVKDCWWIRTYTSKAAIFTGITCAGHIHSKVHSIDSFRLPQGKLDPVGIIFTLPANDTSRLQERREVDELKFSYIH</sequence>
<protein>
    <submittedName>
        <fullName evidence="1">Uncharacterized protein</fullName>
    </submittedName>
</protein>
<dbReference type="AlphaFoldDB" id="E0CRV1"/>
<evidence type="ECO:0000313" key="1">
    <source>
        <dbReference type="EMBL" id="CBI19255.3"/>
    </source>
</evidence>
<organism evidence="1 2">
    <name type="scientific">Vitis vinifera</name>
    <name type="common">Grape</name>
    <dbReference type="NCBI Taxonomy" id="29760"/>
    <lineage>
        <taxon>Eukaryota</taxon>
        <taxon>Viridiplantae</taxon>
        <taxon>Streptophyta</taxon>
        <taxon>Embryophyta</taxon>
        <taxon>Tracheophyta</taxon>
        <taxon>Spermatophyta</taxon>
        <taxon>Magnoliopsida</taxon>
        <taxon>eudicotyledons</taxon>
        <taxon>Gunneridae</taxon>
        <taxon>Pentapetalae</taxon>
        <taxon>rosids</taxon>
        <taxon>Vitales</taxon>
        <taxon>Vitaceae</taxon>
        <taxon>Viteae</taxon>
        <taxon>Vitis</taxon>
    </lineage>
</organism>
<evidence type="ECO:0000313" key="2">
    <source>
        <dbReference type="Proteomes" id="UP000009183"/>
    </source>
</evidence>
<dbReference type="InParanoid" id="E0CRV1"/>
<accession>E0CRV1</accession>
<dbReference type="PaxDb" id="29760-VIT_18s0001g07390.t01"/>